<feature type="region of interest" description="Disordered" evidence="1">
    <location>
        <begin position="209"/>
        <end position="237"/>
    </location>
</feature>
<feature type="domain" description="DhaL" evidence="2">
    <location>
        <begin position="8"/>
        <end position="205"/>
    </location>
</feature>
<feature type="compositionally biased region" description="Pro residues" evidence="1">
    <location>
        <begin position="217"/>
        <end position="231"/>
    </location>
</feature>
<dbReference type="Pfam" id="PF13684">
    <property type="entry name" value="FakA-like_C"/>
    <property type="match status" value="1"/>
</dbReference>
<evidence type="ECO:0000313" key="4">
    <source>
        <dbReference type="Proteomes" id="UP001183643"/>
    </source>
</evidence>
<dbReference type="NCBIfam" id="TIGR03599">
    <property type="entry name" value="YloV"/>
    <property type="match status" value="1"/>
</dbReference>
<evidence type="ECO:0000313" key="3">
    <source>
        <dbReference type="EMBL" id="MDR7273288.1"/>
    </source>
</evidence>
<dbReference type="InterPro" id="IPR048394">
    <property type="entry name" value="FakA-like_M"/>
</dbReference>
<dbReference type="Pfam" id="PF02734">
    <property type="entry name" value="Dak2"/>
    <property type="match status" value="1"/>
</dbReference>
<dbReference type="InterPro" id="IPR050270">
    <property type="entry name" value="DegV_domain_contain"/>
</dbReference>
<keyword evidence="4" id="KW-1185">Reference proteome</keyword>
<dbReference type="PROSITE" id="PS51480">
    <property type="entry name" value="DHAL"/>
    <property type="match status" value="1"/>
</dbReference>
<dbReference type="PANTHER" id="PTHR33434:SF4">
    <property type="entry name" value="PHOSPHATASE PROTEIN"/>
    <property type="match status" value="1"/>
</dbReference>
<dbReference type="InterPro" id="IPR019986">
    <property type="entry name" value="YloV-like"/>
</dbReference>
<dbReference type="InterPro" id="IPR036117">
    <property type="entry name" value="DhaL_dom_sf"/>
</dbReference>
<dbReference type="GO" id="GO:0004371">
    <property type="term" value="F:glycerone kinase activity"/>
    <property type="evidence" value="ECO:0007669"/>
    <property type="project" value="InterPro"/>
</dbReference>
<dbReference type="Gene3D" id="1.25.40.340">
    <property type="match status" value="1"/>
</dbReference>
<organism evidence="3 4">
    <name type="scientific">Catenuloplanes atrovinosus</name>
    <dbReference type="NCBI Taxonomy" id="137266"/>
    <lineage>
        <taxon>Bacteria</taxon>
        <taxon>Bacillati</taxon>
        <taxon>Actinomycetota</taxon>
        <taxon>Actinomycetes</taxon>
        <taxon>Micromonosporales</taxon>
        <taxon>Micromonosporaceae</taxon>
        <taxon>Catenuloplanes</taxon>
    </lineage>
</organism>
<comment type="caution">
    <text evidence="3">The sequence shown here is derived from an EMBL/GenBank/DDBJ whole genome shotgun (WGS) entry which is preliminary data.</text>
</comment>
<dbReference type="EMBL" id="JAVDYB010000001">
    <property type="protein sequence ID" value="MDR7273288.1"/>
    <property type="molecule type" value="Genomic_DNA"/>
</dbReference>
<accession>A0AAE3YJD3</accession>
<reference evidence="3" key="1">
    <citation type="submission" date="2023-07" db="EMBL/GenBank/DDBJ databases">
        <title>Sequencing the genomes of 1000 actinobacteria strains.</title>
        <authorList>
            <person name="Klenk H.-P."/>
        </authorList>
    </citation>
    <scope>NUCLEOTIDE SEQUENCE</scope>
    <source>
        <strain evidence="3">DSM 44707</strain>
    </source>
</reference>
<dbReference type="Pfam" id="PF21645">
    <property type="entry name" value="FakA-like_M"/>
    <property type="match status" value="1"/>
</dbReference>
<gene>
    <name evidence="3" type="ORF">J2S41_000066</name>
</gene>
<dbReference type="RefSeq" id="WP_310361492.1">
    <property type="nucleotide sequence ID" value="NZ_JAVDYB010000001.1"/>
</dbReference>
<dbReference type="AlphaFoldDB" id="A0AAE3YJD3"/>
<dbReference type="SUPFAM" id="SSF101473">
    <property type="entry name" value="DhaL-like"/>
    <property type="match status" value="1"/>
</dbReference>
<proteinExistence type="predicted"/>
<dbReference type="InterPro" id="IPR033470">
    <property type="entry name" value="FakA-like_C"/>
</dbReference>
<dbReference type="SMART" id="SM01121">
    <property type="entry name" value="Dak1_2"/>
    <property type="match status" value="1"/>
</dbReference>
<evidence type="ECO:0000256" key="1">
    <source>
        <dbReference type="SAM" id="MobiDB-lite"/>
    </source>
</evidence>
<sequence length="537" mass="55160">MLETLDATVVRRWCGAGLSALRAHQREIDELNVYPVPDGDTGTNLVLTLTSAQRALALDLDNSAETGRTAHGHTLHLLARGALLGARGNSGVIISQVLRGMADTLADVPEVRGRQLAAALRAATAAAYSAVAEPVEGTVLSVLSAAADGASRAETDDVAEVARAASASASVALARTPEQLPVLARAGVVDAGGRGLCLLLEALAESFDGEPGEVEEPPPVASSPVPRPPAAPRETGSPDFAYEVQYLLDAEEDAVDRLKRTLRGLGDSLVVVGSGGRPPVWHVHVHVNDVGAAIEAGVVAGRPHQITVTRFADHAAALPAPRARARAAVVMADGPGLAALYTGEGAIVVGDNPSPRELLEAISASGAMEVVLLPNDGDTRAVAVAAAREVTGPRVSVVPTRSPVQTLAALAVRDDARSFEDDVIAMAEAAGACRWAEVTRASREALTMAGRCRAGDVLGLIEGEVTLIGSQLTGVGTELLDRLLGGGGELVTLLFGADAPSGLEPALRAHLAAAWPFVEVRGYDGGQPVYPLLIGVE</sequence>
<dbReference type="SMART" id="SM01120">
    <property type="entry name" value="Dak2"/>
    <property type="match status" value="1"/>
</dbReference>
<dbReference type="Proteomes" id="UP001183643">
    <property type="component" value="Unassembled WGS sequence"/>
</dbReference>
<dbReference type="GO" id="GO:0006071">
    <property type="term" value="P:glycerol metabolic process"/>
    <property type="evidence" value="ECO:0007669"/>
    <property type="project" value="InterPro"/>
</dbReference>
<dbReference type="InterPro" id="IPR004007">
    <property type="entry name" value="DhaL_dom"/>
</dbReference>
<name>A0AAE3YJD3_9ACTN</name>
<evidence type="ECO:0000259" key="2">
    <source>
        <dbReference type="PROSITE" id="PS51480"/>
    </source>
</evidence>
<dbReference type="PANTHER" id="PTHR33434">
    <property type="entry name" value="DEGV DOMAIN-CONTAINING PROTEIN DR_1986-RELATED"/>
    <property type="match status" value="1"/>
</dbReference>
<protein>
    <submittedName>
        <fullName evidence="3">DAK2 domain fusion protein YloV</fullName>
    </submittedName>
</protein>